<organism evidence="3 4">
    <name type="scientific">Halobium palmae</name>
    <dbReference type="NCBI Taxonomy" id="1776492"/>
    <lineage>
        <taxon>Archaea</taxon>
        <taxon>Methanobacteriati</taxon>
        <taxon>Methanobacteriota</taxon>
        <taxon>Stenosarchaea group</taxon>
        <taxon>Halobacteria</taxon>
        <taxon>Halobacteriales</taxon>
        <taxon>Haloferacaceae</taxon>
        <taxon>Halobium</taxon>
    </lineage>
</organism>
<feature type="region of interest" description="Disordered" evidence="1">
    <location>
        <begin position="1"/>
        <end position="47"/>
    </location>
</feature>
<evidence type="ECO:0000259" key="2">
    <source>
        <dbReference type="Pfam" id="PF26006"/>
    </source>
</evidence>
<feature type="domain" description="DUF7999" evidence="2">
    <location>
        <begin position="40"/>
        <end position="92"/>
    </location>
</feature>
<name>A0ABD5S4K0_9EURY</name>
<accession>A0ABD5S4K0</accession>
<dbReference type="InterPro" id="IPR058312">
    <property type="entry name" value="DUF7999"/>
</dbReference>
<sequence>MLRQGRATADADAPVPTGLTADDGERSASGREDHDMIQTQRTRETEPTTVAVVRPMNDHGAMTVEATASNDTRHVVEYAGDDVRTTLAQLPA</sequence>
<dbReference type="EMBL" id="JBHSWU010001158">
    <property type="protein sequence ID" value="MFC6726495.1"/>
    <property type="molecule type" value="Genomic_DNA"/>
</dbReference>
<comment type="caution">
    <text evidence="3">The sequence shown here is derived from an EMBL/GenBank/DDBJ whole genome shotgun (WGS) entry which is preliminary data.</text>
</comment>
<proteinExistence type="predicted"/>
<evidence type="ECO:0000313" key="3">
    <source>
        <dbReference type="EMBL" id="MFC6726495.1"/>
    </source>
</evidence>
<gene>
    <name evidence="3" type="ORF">ACFQE1_19435</name>
</gene>
<keyword evidence="4" id="KW-1185">Reference proteome</keyword>
<reference evidence="3 4" key="1">
    <citation type="journal article" date="2019" name="Int. J. Syst. Evol. Microbiol.">
        <title>The Global Catalogue of Microorganisms (GCM) 10K type strain sequencing project: providing services to taxonomists for standard genome sequencing and annotation.</title>
        <authorList>
            <consortium name="The Broad Institute Genomics Platform"/>
            <consortium name="The Broad Institute Genome Sequencing Center for Infectious Disease"/>
            <person name="Wu L."/>
            <person name="Ma J."/>
        </authorList>
    </citation>
    <scope>NUCLEOTIDE SEQUENCE [LARGE SCALE GENOMIC DNA]</scope>
    <source>
        <strain evidence="3 4">NBRC 111368</strain>
    </source>
</reference>
<dbReference type="Pfam" id="PF26006">
    <property type="entry name" value="DUF7999"/>
    <property type="match status" value="1"/>
</dbReference>
<evidence type="ECO:0000256" key="1">
    <source>
        <dbReference type="SAM" id="MobiDB-lite"/>
    </source>
</evidence>
<feature type="non-terminal residue" evidence="3">
    <location>
        <position position="92"/>
    </location>
</feature>
<dbReference type="Proteomes" id="UP001596328">
    <property type="component" value="Unassembled WGS sequence"/>
</dbReference>
<feature type="compositionally biased region" description="Basic and acidic residues" evidence="1">
    <location>
        <begin position="23"/>
        <end position="46"/>
    </location>
</feature>
<evidence type="ECO:0000313" key="4">
    <source>
        <dbReference type="Proteomes" id="UP001596328"/>
    </source>
</evidence>
<dbReference type="AlphaFoldDB" id="A0ABD5S4K0"/>
<protein>
    <recommendedName>
        <fullName evidence="2">DUF7999 domain-containing protein</fullName>
    </recommendedName>
</protein>